<dbReference type="AlphaFoldDB" id="A0A2S6CFK0"/>
<reference evidence="3" key="1">
    <citation type="journal article" date="2017" name="bioRxiv">
        <title>Conservation of a gene cluster reveals novel cercosporin biosynthetic mechanisms and extends production to the genus Colletotrichum.</title>
        <authorList>
            <person name="de Jonge R."/>
            <person name="Ebert M.K."/>
            <person name="Huitt-Roehl C.R."/>
            <person name="Pal P."/>
            <person name="Suttle J.C."/>
            <person name="Spanner R.E."/>
            <person name="Neubauer J.D."/>
            <person name="Jurick W.M.II."/>
            <person name="Stott K.A."/>
            <person name="Secor G.A."/>
            <person name="Thomma B.P.H.J."/>
            <person name="Van de Peer Y."/>
            <person name="Townsend C.A."/>
            <person name="Bolton M.D."/>
        </authorList>
    </citation>
    <scope>NUCLEOTIDE SEQUENCE [LARGE SCALE GENOMIC DNA]</scope>
    <source>
        <strain evidence="3">CBS538.71</strain>
    </source>
</reference>
<dbReference type="Proteomes" id="UP000237631">
    <property type="component" value="Unassembled WGS sequence"/>
</dbReference>
<feature type="region of interest" description="Disordered" evidence="1">
    <location>
        <begin position="1"/>
        <end position="148"/>
    </location>
</feature>
<organism evidence="2 3">
    <name type="scientific">Cercospora berteroae</name>
    <dbReference type="NCBI Taxonomy" id="357750"/>
    <lineage>
        <taxon>Eukaryota</taxon>
        <taxon>Fungi</taxon>
        <taxon>Dikarya</taxon>
        <taxon>Ascomycota</taxon>
        <taxon>Pezizomycotina</taxon>
        <taxon>Dothideomycetes</taxon>
        <taxon>Dothideomycetidae</taxon>
        <taxon>Mycosphaerellales</taxon>
        <taxon>Mycosphaerellaceae</taxon>
        <taxon>Cercospora</taxon>
    </lineage>
</organism>
<accession>A0A2S6CFK0</accession>
<evidence type="ECO:0000256" key="1">
    <source>
        <dbReference type="SAM" id="MobiDB-lite"/>
    </source>
</evidence>
<comment type="caution">
    <text evidence="2">The sequence shown here is derived from an EMBL/GenBank/DDBJ whole genome shotgun (WGS) entry which is preliminary data.</text>
</comment>
<gene>
    <name evidence="2" type="ORF">CBER1_05603</name>
</gene>
<evidence type="ECO:0000313" key="3">
    <source>
        <dbReference type="Proteomes" id="UP000237631"/>
    </source>
</evidence>
<dbReference type="OrthoDB" id="3643668at2759"/>
<feature type="compositionally biased region" description="Basic and acidic residues" evidence="1">
    <location>
        <begin position="65"/>
        <end position="88"/>
    </location>
</feature>
<proteinExistence type="predicted"/>
<name>A0A2S6CFK0_9PEZI</name>
<dbReference type="EMBL" id="PNEN01000455">
    <property type="protein sequence ID" value="PPJ58497.1"/>
    <property type="molecule type" value="Genomic_DNA"/>
</dbReference>
<keyword evidence="3" id="KW-1185">Reference proteome</keyword>
<sequence>MNSSTPRDGGGRHGGEHGNSGEDSRRRTTLDGERLPFRSRWDVGGQEKGVNSGGSGLDLAAAHPFHHERARRNEPRQEGPGPREEGHEFASPGWRSNIFAHRQRTAEEEQTTLPDGIVPDYHGSTYSPALTTRTKQGTKPDPPTPLYHRYPYEVHQALAYERSDANEIHGRYVLGSTSRGWLTMQPK</sequence>
<feature type="compositionally biased region" description="Polar residues" evidence="1">
    <location>
        <begin position="124"/>
        <end position="137"/>
    </location>
</feature>
<evidence type="ECO:0000313" key="2">
    <source>
        <dbReference type="EMBL" id="PPJ58497.1"/>
    </source>
</evidence>
<protein>
    <submittedName>
        <fullName evidence="2">Uncharacterized protein</fullName>
    </submittedName>
</protein>
<feature type="compositionally biased region" description="Basic and acidic residues" evidence="1">
    <location>
        <begin position="9"/>
        <end position="41"/>
    </location>
</feature>